<comment type="caution">
    <text evidence="2">The sequence shown here is derived from an EMBL/GenBank/DDBJ whole genome shotgun (WGS) entry which is preliminary data.</text>
</comment>
<accession>A0A8J7FQA0</accession>
<evidence type="ECO:0000259" key="1">
    <source>
        <dbReference type="Pfam" id="PF13472"/>
    </source>
</evidence>
<reference evidence="2 3" key="1">
    <citation type="submission" date="2020-10" db="EMBL/GenBank/DDBJ databases">
        <title>The genome sequence of Chitinilyticum litopenaei 4Y14.</title>
        <authorList>
            <person name="Liu Y."/>
        </authorList>
    </citation>
    <scope>NUCLEOTIDE SEQUENCE [LARGE SCALE GENOMIC DNA]</scope>
    <source>
        <strain evidence="2 3">4Y14</strain>
    </source>
</reference>
<name>A0A8J7FQA0_9NEIS</name>
<dbReference type="AlphaFoldDB" id="A0A8J7FQA0"/>
<organism evidence="2 3">
    <name type="scientific">Chitinilyticum piscinae</name>
    <dbReference type="NCBI Taxonomy" id="2866724"/>
    <lineage>
        <taxon>Bacteria</taxon>
        <taxon>Pseudomonadati</taxon>
        <taxon>Pseudomonadota</taxon>
        <taxon>Betaproteobacteria</taxon>
        <taxon>Neisseriales</taxon>
        <taxon>Chitinibacteraceae</taxon>
        <taxon>Chitinilyticum</taxon>
    </lineage>
</organism>
<proteinExistence type="predicted"/>
<dbReference type="InterPro" id="IPR013830">
    <property type="entry name" value="SGNH_hydro"/>
</dbReference>
<protein>
    <submittedName>
        <fullName evidence="2">Arylesterase</fullName>
    </submittedName>
</protein>
<evidence type="ECO:0000313" key="3">
    <source>
        <dbReference type="Proteomes" id="UP000604481"/>
    </source>
</evidence>
<dbReference type="PROSITE" id="PS01098">
    <property type="entry name" value="LIPASE_GDSL_SER"/>
    <property type="match status" value="1"/>
</dbReference>
<dbReference type="CDD" id="cd01822">
    <property type="entry name" value="Lysophospholipase_L1_like"/>
    <property type="match status" value="1"/>
</dbReference>
<dbReference type="RefSeq" id="WP_194116816.1">
    <property type="nucleotide sequence ID" value="NZ_JADFUA010000008.1"/>
</dbReference>
<dbReference type="Proteomes" id="UP000604481">
    <property type="component" value="Unassembled WGS sequence"/>
</dbReference>
<sequence>MVGKFWAKLLGSVLLILPLAGWAAAPKALVLGDSLSAGYGLPASQAWPALWQLALQQSGSPWQVINASVSGETTAGGVTRFPALLKQHAPALVIIELGANDGLRGLPVRDMRMNLTRLVQQARAAGARVHLVGMRIPPNYGPEYTSEFEQAFVGLAREQKLSFTPFLLAPLGDDRRLFQADQLHPTAAGQARIADQMGRELRPVLAGFRP</sequence>
<dbReference type="PANTHER" id="PTHR30383">
    <property type="entry name" value="THIOESTERASE 1/PROTEASE 1/LYSOPHOSPHOLIPASE L1"/>
    <property type="match status" value="1"/>
</dbReference>
<dbReference type="EMBL" id="JADFUA010000008">
    <property type="protein sequence ID" value="MBE9610289.1"/>
    <property type="molecule type" value="Genomic_DNA"/>
</dbReference>
<evidence type="ECO:0000313" key="2">
    <source>
        <dbReference type="EMBL" id="MBE9610289.1"/>
    </source>
</evidence>
<dbReference type="Gene3D" id="3.40.50.1110">
    <property type="entry name" value="SGNH hydrolase"/>
    <property type="match status" value="1"/>
</dbReference>
<dbReference type="PANTHER" id="PTHR30383:SF24">
    <property type="entry name" value="THIOESTERASE 1_PROTEASE 1_LYSOPHOSPHOLIPASE L1"/>
    <property type="match status" value="1"/>
</dbReference>
<dbReference type="InterPro" id="IPR008265">
    <property type="entry name" value="Lipase_GDSL_AS"/>
</dbReference>
<dbReference type="InterPro" id="IPR036514">
    <property type="entry name" value="SGNH_hydro_sf"/>
</dbReference>
<dbReference type="SUPFAM" id="SSF52266">
    <property type="entry name" value="SGNH hydrolase"/>
    <property type="match status" value="1"/>
</dbReference>
<dbReference type="Pfam" id="PF13472">
    <property type="entry name" value="Lipase_GDSL_2"/>
    <property type="match status" value="1"/>
</dbReference>
<dbReference type="GO" id="GO:0004622">
    <property type="term" value="F:phosphatidylcholine lysophospholipase activity"/>
    <property type="evidence" value="ECO:0007669"/>
    <property type="project" value="TreeGrafter"/>
</dbReference>
<dbReference type="InterPro" id="IPR051532">
    <property type="entry name" value="Ester_Hydrolysis_Enzymes"/>
</dbReference>
<feature type="domain" description="SGNH hydrolase-type esterase" evidence="1">
    <location>
        <begin position="30"/>
        <end position="192"/>
    </location>
</feature>
<gene>
    <name evidence="2" type="ORF">INR99_13140</name>
</gene>
<dbReference type="GO" id="GO:0006629">
    <property type="term" value="P:lipid metabolic process"/>
    <property type="evidence" value="ECO:0007669"/>
    <property type="project" value="InterPro"/>
</dbReference>
<keyword evidence="3" id="KW-1185">Reference proteome</keyword>